<evidence type="ECO:0000256" key="5">
    <source>
        <dbReference type="ARBA" id="ARBA00022777"/>
    </source>
</evidence>
<dbReference type="CDD" id="cd14014">
    <property type="entry name" value="STKc_PknB_like"/>
    <property type="match status" value="1"/>
</dbReference>
<feature type="binding site" evidence="7">
    <location>
        <position position="48"/>
    </location>
    <ligand>
        <name>ATP</name>
        <dbReference type="ChEBI" id="CHEBI:30616"/>
    </ligand>
</feature>
<dbReference type="PROSITE" id="PS00107">
    <property type="entry name" value="PROTEIN_KINASE_ATP"/>
    <property type="match status" value="1"/>
</dbReference>
<proteinExistence type="predicted"/>
<sequence>MGEQMASETRVGRLVAGRYRLIGELGSGGFGRVWKARDESLRVDVALKEVTLSSAGSGAERTERVNRAIHEARNAARLRAHPNIVAVHDVVREDDVPWIVMELVTGDTLEEEIRERGRVPAAEVRRIAQAVLGALGAAHAVGIVHRDVKPSNVMLADDGRVLLADFGIAVHDADTALTATGGVIGSLEYIAPERIGHGDDSPAGDLFSLGVTLYHAVEGVSPFHRATPTASVAAVMAHEPDPPKHAGELAGLLTRLLDKAPATRATVSEALAMLDTGPTVPVPERPTAVTSPAGAPGRAALRGVVAAAWAGRSRRRRLATAGVAGMAILLAVVLAVTIATSGDRTGTSRKSRLYEKGDVSLCTHSPVVTCPDPSGGNVDLDTASLGQEGEGNAGTDLAIVRNRLAAISSTELARYPHDGPPADPADCQSGNVGWRGSQNSGFQGSDLSKGMILCVKTTEGRYGYLRIAEVASYEDGALGRASFTYQLWKKAGDT</sequence>
<evidence type="ECO:0000256" key="1">
    <source>
        <dbReference type="ARBA" id="ARBA00012513"/>
    </source>
</evidence>
<keyword evidence="8" id="KW-0812">Transmembrane</keyword>
<evidence type="ECO:0000259" key="9">
    <source>
        <dbReference type="PROSITE" id="PS50011"/>
    </source>
</evidence>
<keyword evidence="2" id="KW-0723">Serine/threonine-protein kinase</keyword>
<organism evidence="10 11">
    <name type="scientific">Streptomyces lonegramiae</name>
    <dbReference type="NCBI Taxonomy" id="3075524"/>
    <lineage>
        <taxon>Bacteria</taxon>
        <taxon>Bacillati</taxon>
        <taxon>Actinomycetota</taxon>
        <taxon>Actinomycetes</taxon>
        <taxon>Kitasatosporales</taxon>
        <taxon>Streptomycetaceae</taxon>
        <taxon>Streptomyces</taxon>
    </lineage>
</organism>
<dbReference type="InterPro" id="IPR017441">
    <property type="entry name" value="Protein_kinase_ATP_BS"/>
</dbReference>
<feature type="transmembrane region" description="Helical" evidence="8">
    <location>
        <begin position="318"/>
        <end position="339"/>
    </location>
</feature>
<keyword evidence="6 7" id="KW-0067">ATP-binding</keyword>
<evidence type="ECO:0000256" key="6">
    <source>
        <dbReference type="ARBA" id="ARBA00022840"/>
    </source>
</evidence>
<gene>
    <name evidence="10" type="ORF">RND15_40370</name>
</gene>
<dbReference type="Proteomes" id="UP001180754">
    <property type="component" value="Unassembled WGS sequence"/>
</dbReference>
<evidence type="ECO:0000313" key="11">
    <source>
        <dbReference type="Proteomes" id="UP001180754"/>
    </source>
</evidence>
<keyword evidence="4 7" id="KW-0547">Nucleotide-binding</keyword>
<dbReference type="PANTHER" id="PTHR43289:SF6">
    <property type="entry name" value="SERINE_THREONINE-PROTEIN KINASE NEKL-3"/>
    <property type="match status" value="1"/>
</dbReference>
<feature type="domain" description="Protein kinase" evidence="9">
    <location>
        <begin position="19"/>
        <end position="280"/>
    </location>
</feature>
<dbReference type="InterPro" id="IPR008271">
    <property type="entry name" value="Ser/Thr_kinase_AS"/>
</dbReference>
<evidence type="ECO:0000256" key="8">
    <source>
        <dbReference type="SAM" id="Phobius"/>
    </source>
</evidence>
<dbReference type="Gene3D" id="3.30.200.20">
    <property type="entry name" value="Phosphorylase Kinase, domain 1"/>
    <property type="match status" value="1"/>
</dbReference>
<keyword evidence="11" id="KW-1185">Reference proteome</keyword>
<dbReference type="PROSITE" id="PS50011">
    <property type="entry name" value="PROTEIN_KINASE_DOM"/>
    <property type="match status" value="1"/>
</dbReference>
<dbReference type="InterPro" id="IPR000719">
    <property type="entry name" value="Prot_kinase_dom"/>
</dbReference>
<evidence type="ECO:0000256" key="4">
    <source>
        <dbReference type="ARBA" id="ARBA00022741"/>
    </source>
</evidence>
<dbReference type="InterPro" id="IPR011009">
    <property type="entry name" value="Kinase-like_dom_sf"/>
</dbReference>
<evidence type="ECO:0000256" key="2">
    <source>
        <dbReference type="ARBA" id="ARBA00022527"/>
    </source>
</evidence>
<dbReference type="SUPFAM" id="SSF56112">
    <property type="entry name" value="Protein kinase-like (PK-like)"/>
    <property type="match status" value="1"/>
</dbReference>
<dbReference type="Gene3D" id="1.10.510.10">
    <property type="entry name" value="Transferase(Phosphotransferase) domain 1"/>
    <property type="match status" value="1"/>
</dbReference>
<evidence type="ECO:0000256" key="3">
    <source>
        <dbReference type="ARBA" id="ARBA00022679"/>
    </source>
</evidence>
<dbReference type="GO" id="GO:0004674">
    <property type="term" value="F:protein serine/threonine kinase activity"/>
    <property type="evidence" value="ECO:0007669"/>
    <property type="project" value="UniProtKB-EC"/>
</dbReference>
<protein>
    <recommendedName>
        <fullName evidence="1">non-specific serine/threonine protein kinase</fullName>
        <ecNumber evidence="1">2.7.11.1</ecNumber>
    </recommendedName>
</protein>
<evidence type="ECO:0000313" key="10">
    <source>
        <dbReference type="EMBL" id="MDT0548884.1"/>
    </source>
</evidence>
<dbReference type="SMART" id="SM00220">
    <property type="entry name" value="S_TKc"/>
    <property type="match status" value="1"/>
</dbReference>
<keyword evidence="3 10" id="KW-0808">Transferase</keyword>
<reference evidence="10" key="1">
    <citation type="submission" date="2024-05" db="EMBL/GenBank/DDBJ databases">
        <title>30 novel species of actinomycetes from the DSMZ collection.</title>
        <authorList>
            <person name="Nouioui I."/>
        </authorList>
    </citation>
    <scope>NUCLEOTIDE SEQUENCE</scope>
    <source>
        <strain evidence="10">DSM 41529</strain>
    </source>
</reference>
<keyword evidence="5 10" id="KW-0418">Kinase</keyword>
<accession>A0ABU2XSI6</accession>
<evidence type="ECO:0000256" key="7">
    <source>
        <dbReference type="PROSITE-ProRule" id="PRU10141"/>
    </source>
</evidence>
<comment type="caution">
    <text evidence="10">The sequence shown here is derived from an EMBL/GenBank/DDBJ whole genome shotgun (WGS) entry which is preliminary data.</text>
</comment>
<keyword evidence="8" id="KW-1133">Transmembrane helix</keyword>
<name>A0ABU2XSI6_9ACTN</name>
<keyword evidence="8" id="KW-0472">Membrane</keyword>
<dbReference type="PROSITE" id="PS00108">
    <property type="entry name" value="PROTEIN_KINASE_ST"/>
    <property type="match status" value="1"/>
</dbReference>
<dbReference type="EC" id="2.7.11.1" evidence="1"/>
<dbReference type="Pfam" id="PF00069">
    <property type="entry name" value="Pkinase"/>
    <property type="match status" value="1"/>
</dbReference>
<dbReference type="EMBL" id="JAVRFD010000029">
    <property type="protein sequence ID" value="MDT0548884.1"/>
    <property type="molecule type" value="Genomic_DNA"/>
</dbReference>
<dbReference type="PANTHER" id="PTHR43289">
    <property type="entry name" value="MITOGEN-ACTIVATED PROTEIN KINASE KINASE KINASE 20-RELATED"/>
    <property type="match status" value="1"/>
</dbReference>